<dbReference type="InterPro" id="IPR011010">
    <property type="entry name" value="DNA_brk_join_enz"/>
</dbReference>
<dbReference type="Proteomes" id="UP000239297">
    <property type="component" value="Unassembled WGS sequence"/>
</dbReference>
<dbReference type="SUPFAM" id="SSF56349">
    <property type="entry name" value="DNA breaking-rejoining enzymes"/>
    <property type="match status" value="1"/>
</dbReference>
<protein>
    <recommendedName>
        <fullName evidence="3">Tyr recombinase domain-containing protein</fullName>
    </recommendedName>
</protein>
<dbReference type="AlphaFoldDB" id="A0A2S5IZ67"/>
<name>A0A2S5IZ67_9MICC</name>
<dbReference type="OrthoDB" id="3405537at2"/>
<dbReference type="EMBL" id="PRKW01000002">
    <property type="protein sequence ID" value="PPB49858.1"/>
    <property type="molecule type" value="Genomic_DNA"/>
</dbReference>
<organism evidence="1 2">
    <name type="scientific">Arthrobacter pityocampae</name>
    <dbReference type="NCBI Taxonomy" id="547334"/>
    <lineage>
        <taxon>Bacteria</taxon>
        <taxon>Bacillati</taxon>
        <taxon>Actinomycetota</taxon>
        <taxon>Actinomycetes</taxon>
        <taxon>Micrococcales</taxon>
        <taxon>Micrococcaceae</taxon>
        <taxon>Arthrobacter</taxon>
    </lineage>
</organism>
<dbReference type="RefSeq" id="WP_104120353.1">
    <property type="nucleotide sequence ID" value="NZ_PRKW01000002.1"/>
</dbReference>
<comment type="caution">
    <text evidence="1">The sequence shown here is derived from an EMBL/GenBank/DDBJ whole genome shotgun (WGS) entry which is preliminary data.</text>
</comment>
<gene>
    <name evidence="1" type="ORF">C4K88_03975</name>
</gene>
<proteinExistence type="predicted"/>
<evidence type="ECO:0008006" key="3">
    <source>
        <dbReference type="Google" id="ProtNLM"/>
    </source>
</evidence>
<sequence>MANLRRHLLKADPQYILRLIKSKAAWTVLEAALASPGTLTHEDLDALGTPRAVSQVRSLLVEHAVLPARDEYAHRLRVWTTTQIALLPYSSDQLALRQFVRWRQQRRTRPGPLTNITAANDKRELRLILDLIHHLNASDQALSTASQELLDQWVVQAPSEASRVRRFLRWSAKSGTSGPLIPPSFAGATGFNLGGSLGANNEEALQRALSDDTLNPRTRLAIVLTIVYGIRVHRIAALRLEDLSIKEGTAGVHLGTVRLELPAATTPWITAILAGVPVKRRFGGSIPNTTWVYPGYQHGEHQLPSSLGATLRTYGVSPITAHQSATAGIITQIPPAVAARILGVSLTTTAGWQRLISSQPTYR</sequence>
<evidence type="ECO:0000313" key="1">
    <source>
        <dbReference type="EMBL" id="PPB49858.1"/>
    </source>
</evidence>
<accession>A0A2S5IZ67</accession>
<reference evidence="1 2" key="1">
    <citation type="journal article" date="2014" name="Int. J. Syst. Evol. Microbiol.">
        <title>Arthrobacter pityocampae sp. nov., isolated from Thaumetopoea pityocampa (Lep., Thaumetopoeidae).</title>
        <authorList>
            <person name="Ince I.A."/>
            <person name="Demirbag Z."/>
            <person name="Kati H."/>
        </authorList>
    </citation>
    <scope>NUCLEOTIDE SEQUENCE [LARGE SCALE GENOMIC DNA]</scope>
    <source>
        <strain evidence="1 2">Tp2</strain>
    </source>
</reference>
<keyword evidence="2" id="KW-1185">Reference proteome</keyword>
<dbReference type="GO" id="GO:0003677">
    <property type="term" value="F:DNA binding"/>
    <property type="evidence" value="ECO:0007669"/>
    <property type="project" value="InterPro"/>
</dbReference>
<evidence type="ECO:0000313" key="2">
    <source>
        <dbReference type="Proteomes" id="UP000239297"/>
    </source>
</evidence>